<evidence type="ECO:0000313" key="2">
    <source>
        <dbReference type="EMBL" id="MDT0347967.1"/>
    </source>
</evidence>
<accession>A0ABU2N2Z0</accession>
<evidence type="ECO:0000313" key="3">
    <source>
        <dbReference type="Proteomes" id="UP001183202"/>
    </source>
</evidence>
<keyword evidence="1" id="KW-0812">Transmembrane</keyword>
<evidence type="ECO:0000256" key="1">
    <source>
        <dbReference type="SAM" id="Phobius"/>
    </source>
</evidence>
<feature type="transmembrane region" description="Helical" evidence="1">
    <location>
        <begin position="20"/>
        <end position="46"/>
    </location>
</feature>
<reference evidence="3" key="1">
    <citation type="submission" date="2023-07" db="EMBL/GenBank/DDBJ databases">
        <title>30 novel species of actinomycetes from the DSMZ collection.</title>
        <authorList>
            <person name="Nouioui I."/>
        </authorList>
    </citation>
    <scope>NUCLEOTIDE SEQUENCE [LARGE SCALE GENOMIC DNA]</scope>
    <source>
        <strain evidence="3">DSM 45834</strain>
    </source>
</reference>
<keyword evidence="1" id="KW-1133">Transmembrane helix</keyword>
<keyword evidence="1" id="KW-0472">Membrane</keyword>
<gene>
    <name evidence="2" type="ORF">RM445_00320</name>
</gene>
<dbReference type="RefSeq" id="WP_311553867.1">
    <property type="nucleotide sequence ID" value="NZ_JAVREJ010000001.1"/>
</dbReference>
<keyword evidence="3" id="KW-1185">Reference proteome</keyword>
<protein>
    <submittedName>
        <fullName evidence="2">Uncharacterized protein</fullName>
    </submittedName>
</protein>
<comment type="caution">
    <text evidence="2">The sequence shown here is derived from an EMBL/GenBank/DDBJ whole genome shotgun (WGS) entry which is preliminary data.</text>
</comment>
<dbReference type="EMBL" id="JAVREJ010000001">
    <property type="protein sequence ID" value="MDT0347967.1"/>
    <property type="molecule type" value="Genomic_DNA"/>
</dbReference>
<organism evidence="2 3">
    <name type="scientific">Pseudonocardia charpentierae</name>
    <dbReference type="NCBI Taxonomy" id="3075545"/>
    <lineage>
        <taxon>Bacteria</taxon>
        <taxon>Bacillati</taxon>
        <taxon>Actinomycetota</taxon>
        <taxon>Actinomycetes</taxon>
        <taxon>Pseudonocardiales</taxon>
        <taxon>Pseudonocardiaceae</taxon>
        <taxon>Pseudonocardia</taxon>
    </lineage>
</organism>
<name>A0ABU2N2Z0_9PSEU</name>
<dbReference type="Proteomes" id="UP001183202">
    <property type="component" value="Unassembled WGS sequence"/>
</dbReference>
<proteinExistence type="predicted"/>
<sequence length="47" mass="5102">MTALLILDHDPRRDRVVGGLVAMLIGGVVTDRGIIWTTLSPFLIVIS</sequence>